<keyword evidence="2 6" id="KW-0812">Transmembrane</keyword>
<dbReference type="EC" id="3.4.21.89" evidence="5"/>
<dbReference type="InterPro" id="IPR036286">
    <property type="entry name" value="LexA/Signal_pep-like_sf"/>
</dbReference>
<dbReference type="CDD" id="cd06530">
    <property type="entry name" value="S26_SPase_I"/>
    <property type="match status" value="1"/>
</dbReference>
<evidence type="ECO:0000256" key="1">
    <source>
        <dbReference type="ARBA" id="ARBA00004370"/>
    </source>
</evidence>
<evidence type="ECO:0000256" key="4">
    <source>
        <dbReference type="ARBA" id="ARBA00023136"/>
    </source>
</evidence>
<dbReference type="Gene3D" id="2.10.109.10">
    <property type="entry name" value="Umud Fragment, subunit A"/>
    <property type="match status" value="1"/>
</dbReference>
<comment type="caution">
    <text evidence="7">The sequence shown here is derived from an EMBL/GenBank/DDBJ whole genome shotgun (WGS) entry which is preliminary data.</text>
</comment>
<feature type="transmembrane region" description="Helical" evidence="6">
    <location>
        <begin position="142"/>
        <end position="161"/>
    </location>
</feature>
<dbReference type="SUPFAM" id="SSF51306">
    <property type="entry name" value="LexA/Signal peptidase"/>
    <property type="match status" value="1"/>
</dbReference>
<dbReference type="GO" id="GO:0016020">
    <property type="term" value="C:membrane"/>
    <property type="evidence" value="ECO:0007669"/>
    <property type="project" value="UniProtKB-SubCell"/>
</dbReference>
<dbReference type="GO" id="GO:0006465">
    <property type="term" value="P:signal peptide processing"/>
    <property type="evidence" value="ECO:0007669"/>
    <property type="project" value="UniProtKB-UniRule"/>
</dbReference>
<gene>
    <name evidence="7" type="ORF">COY16_02190</name>
</gene>
<name>A0A2M7TZU3_9BACT</name>
<evidence type="ECO:0000313" key="7">
    <source>
        <dbReference type="EMBL" id="PIZ63344.1"/>
    </source>
</evidence>
<dbReference type="PANTHER" id="PTHR10806:SF6">
    <property type="entry name" value="SIGNAL PEPTIDASE COMPLEX CATALYTIC SUBUNIT SEC11"/>
    <property type="match status" value="1"/>
</dbReference>
<feature type="transmembrane region" description="Helical" evidence="6">
    <location>
        <begin position="14"/>
        <end position="37"/>
    </location>
</feature>
<dbReference type="InterPro" id="IPR001733">
    <property type="entry name" value="Peptidase_S26B"/>
</dbReference>
<keyword evidence="3 6" id="KW-1133">Transmembrane helix</keyword>
<proteinExistence type="predicted"/>
<evidence type="ECO:0000256" key="6">
    <source>
        <dbReference type="SAM" id="Phobius"/>
    </source>
</evidence>
<sequence length="172" mass="19287">MPSSALLSFKNSKLYILFLIFFTLNVFISLFIGNGFLGKFFIFINISSSMAPKITQGDLIIVQKMDPSLYAVGDIISFNSNRFEQNGVITHRIDSIENGQFITKGDNNETPDSKHVIPIQIKGLVIAIIPYLGFLTNSVNSMIGKVLFLIIPMMIIIITELKNIMQYSNTKQ</sequence>
<dbReference type="InterPro" id="IPR019533">
    <property type="entry name" value="Peptidase_S26"/>
</dbReference>
<dbReference type="PANTHER" id="PTHR10806">
    <property type="entry name" value="SIGNAL PEPTIDASE COMPLEX CATALYTIC SUBUNIT SEC11"/>
    <property type="match status" value="1"/>
</dbReference>
<reference evidence="8" key="1">
    <citation type="submission" date="2017-09" db="EMBL/GenBank/DDBJ databases">
        <title>Depth-based differentiation of microbial function through sediment-hosted aquifers and enrichment of novel symbionts in the deep terrestrial subsurface.</title>
        <authorList>
            <person name="Probst A.J."/>
            <person name="Ladd B."/>
            <person name="Jarett J.K."/>
            <person name="Geller-Mcgrath D.E."/>
            <person name="Sieber C.M.K."/>
            <person name="Emerson J.B."/>
            <person name="Anantharaman K."/>
            <person name="Thomas B.C."/>
            <person name="Malmstrom R."/>
            <person name="Stieglmeier M."/>
            <person name="Klingl A."/>
            <person name="Woyke T."/>
            <person name="Ryan C.M."/>
            <person name="Banfield J.F."/>
        </authorList>
    </citation>
    <scope>NUCLEOTIDE SEQUENCE [LARGE SCALE GENOMIC DNA]</scope>
</reference>
<keyword evidence="4 6" id="KW-0472">Membrane</keyword>
<evidence type="ECO:0000256" key="2">
    <source>
        <dbReference type="ARBA" id="ARBA00022692"/>
    </source>
</evidence>
<dbReference type="GO" id="GO:0004252">
    <property type="term" value="F:serine-type endopeptidase activity"/>
    <property type="evidence" value="ECO:0007669"/>
    <property type="project" value="UniProtKB-UniRule"/>
</dbReference>
<dbReference type="GO" id="GO:0009003">
    <property type="term" value="F:signal peptidase activity"/>
    <property type="evidence" value="ECO:0007669"/>
    <property type="project" value="UniProtKB-EC"/>
</dbReference>
<evidence type="ECO:0000256" key="5">
    <source>
        <dbReference type="NCBIfam" id="TIGR02228"/>
    </source>
</evidence>
<dbReference type="Proteomes" id="UP000228503">
    <property type="component" value="Unassembled WGS sequence"/>
</dbReference>
<organism evidence="7 8">
    <name type="scientific">Candidatus Roizmanbacteria bacterium CG_4_10_14_0_2_um_filter_39_13</name>
    <dbReference type="NCBI Taxonomy" id="1974825"/>
    <lineage>
        <taxon>Bacteria</taxon>
        <taxon>Candidatus Roizmaniibacteriota</taxon>
    </lineage>
</organism>
<comment type="subcellular location">
    <subcellularLocation>
        <location evidence="1">Membrane</location>
    </subcellularLocation>
</comment>
<protein>
    <recommendedName>
        <fullName evidence="5">Signal peptidase I</fullName>
        <ecNumber evidence="5">3.4.21.89</ecNumber>
    </recommendedName>
</protein>
<dbReference type="PRINTS" id="PR00728">
    <property type="entry name" value="SIGNALPTASE"/>
</dbReference>
<dbReference type="NCBIfam" id="TIGR02228">
    <property type="entry name" value="sigpep_I_arch"/>
    <property type="match status" value="1"/>
</dbReference>
<feature type="transmembrane region" description="Helical" evidence="6">
    <location>
        <begin position="119"/>
        <end position="136"/>
    </location>
</feature>
<dbReference type="EMBL" id="PFOB01000025">
    <property type="protein sequence ID" value="PIZ63344.1"/>
    <property type="molecule type" value="Genomic_DNA"/>
</dbReference>
<dbReference type="AlphaFoldDB" id="A0A2M7TZU3"/>
<evidence type="ECO:0000256" key="3">
    <source>
        <dbReference type="ARBA" id="ARBA00022989"/>
    </source>
</evidence>
<evidence type="ECO:0000313" key="8">
    <source>
        <dbReference type="Proteomes" id="UP000228503"/>
    </source>
</evidence>
<accession>A0A2M7TZU3</accession>